<evidence type="ECO:0000259" key="1">
    <source>
        <dbReference type="Pfam" id="PF13470"/>
    </source>
</evidence>
<dbReference type="InterPro" id="IPR002850">
    <property type="entry name" value="PIN_toxin-like"/>
</dbReference>
<dbReference type="OrthoDB" id="9792229at2"/>
<accession>A0A2G9CCZ6</accession>
<dbReference type="Proteomes" id="UP000231501">
    <property type="component" value="Unassembled WGS sequence"/>
</dbReference>
<protein>
    <submittedName>
        <fullName evidence="2">PIN domain nuclease</fullName>
    </submittedName>
</protein>
<dbReference type="Pfam" id="PF13470">
    <property type="entry name" value="PIN_3"/>
    <property type="match status" value="1"/>
</dbReference>
<dbReference type="PANTHER" id="PTHR34610:SF4">
    <property type="entry name" value="SLL8027 PROTEIN"/>
    <property type="match status" value="1"/>
</dbReference>
<dbReference type="EMBL" id="PEOG01000011">
    <property type="protein sequence ID" value="PIM54283.1"/>
    <property type="molecule type" value="Genomic_DNA"/>
</dbReference>
<sequence>MSRRSKPAAPTLVVVDPVLILSALLRSGGESLGLRRAWQQGVLRPLVSPQLASTLMRALAYPKLRLSAAQQQELLADFLPYAQVVKPQRQLRLAGVPADRQALVELALEGEASLLLSDDPVLAEWSANSRSQAARQLCTLRAMSAWFQVLPPSQRDTLLC</sequence>
<name>A0A2G9CCZ6_9BURK</name>
<dbReference type="PANTHER" id="PTHR34610">
    <property type="entry name" value="SSL7007 PROTEIN"/>
    <property type="match status" value="1"/>
</dbReference>
<evidence type="ECO:0000313" key="3">
    <source>
        <dbReference type="Proteomes" id="UP000231501"/>
    </source>
</evidence>
<feature type="domain" description="PIN" evidence="1">
    <location>
        <begin position="13"/>
        <end position="119"/>
    </location>
</feature>
<dbReference type="InterPro" id="IPR002716">
    <property type="entry name" value="PIN_dom"/>
</dbReference>
<reference evidence="2 3" key="1">
    <citation type="submission" date="2017-11" db="EMBL/GenBank/DDBJ databases">
        <title>Draft genome sequence of Mitsuaria sp. HWN-4.</title>
        <authorList>
            <person name="Gundlapally S.R."/>
        </authorList>
    </citation>
    <scope>NUCLEOTIDE SEQUENCE [LARGE SCALE GENOMIC DNA]</scope>
    <source>
        <strain evidence="2 3">HWN-4</strain>
    </source>
</reference>
<evidence type="ECO:0000313" key="2">
    <source>
        <dbReference type="EMBL" id="PIM54283.1"/>
    </source>
</evidence>
<gene>
    <name evidence="2" type="ORF">CS062_05080</name>
</gene>
<proteinExistence type="predicted"/>
<comment type="caution">
    <text evidence="2">The sequence shown here is derived from an EMBL/GenBank/DDBJ whole genome shotgun (WGS) entry which is preliminary data.</text>
</comment>
<dbReference type="RefSeq" id="WP_099860370.1">
    <property type="nucleotide sequence ID" value="NZ_PEOG01000011.1"/>
</dbReference>
<keyword evidence="3" id="KW-1185">Reference proteome</keyword>
<organism evidence="2 3">
    <name type="scientific">Roseateles chitinivorans</name>
    <dbReference type="NCBI Taxonomy" id="2917965"/>
    <lineage>
        <taxon>Bacteria</taxon>
        <taxon>Pseudomonadati</taxon>
        <taxon>Pseudomonadota</taxon>
        <taxon>Betaproteobacteria</taxon>
        <taxon>Burkholderiales</taxon>
        <taxon>Sphaerotilaceae</taxon>
        <taxon>Roseateles</taxon>
    </lineage>
</organism>
<dbReference type="AlphaFoldDB" id="A0A2G9CCZ6"/>